<dbReference type="EMBL" id="VIFY01000050">
    <property type="protein sequence ID" value="TQB73115.1"/>
    <property type="molecule type" value="Genomic_DNA"/>
</dbReference>
<comment type="similarity">
    <text evidence="1">Belongs to the flavin monoamine oxidase family.</text>
</comment>
<comment type="caution">
    <text evidence="5">The sequence shown here is derived from an EMBL/GenBank/DDBJ whole genome shotgun (WGS) entry which is preliminary data.</text>
</comment>
<dbReference type="EC" id="1.4.3.4" evidence="2"/>
<protein>
    <recommendedName>
        <fullName evidence="2">monoamine oxidase</fullName>
        <ecNumber evidence="2">1.4.3.4</ecNumber>
    </recommendedName>
</protein>
<sequence>MILHHLSWDVAIIGAGLSGLSTAKDLTKAGKFFVILEAQERVGGRVLNIHLPNGGITEAGTEFVGPTQDRVLLLAEELGLQTYPTYTAGKDILYRNAEWDSITFKEWADKEAPHPDAKFLLGLASTSVLSTETWEPSLLYTLAYIATAGNETTKGTLERLTGVQNAAQEKRIVGGTQLLAVQLAQRLGLENIVFNSPVPLIKQIGDQADLLSEKEIQDEVMKDYVNYFGPEAANVSSWVIQQWDLEEFSRGGPVAFSPTGIISQYGVALKQPVGRIHFAGTETSPYWTGYMDGAIRSGERVAGKSCVPCTSVLCSFGVSQAWGTGRQRS</sequence>
<comment type="catalytic activity">
    <reaction evidence="3">
        <text>a secondary aliphatic amine + O2 + H2O = a primary amine + an aldehyde + H2O2</text>
        <dbReference type="Rhea" id="RHEA:26414"/>
        <dbReference type="ChEBI" id="CHEBI:15377"/>
        <dbReference type="ChEBI" id="CHEBI:15379"/>
        <dbReference type="ChEBI" id="CHEBI:16240"/>
        <dbReference type="ChEBI" id="CHEBI:17478"/>
        <dbReference type="ChEBI" id="CHEBI:58855"/>
        <dbReference type="ChEBI" id="CHEBI:65296"/>
        <dbReference type="EC" id="1.4.3.4"/>
    </reaction>
</comment>
<dbReference type="SUPFAM" id="SSF51905">
    <property type="entry name" value="FAD/NAD(P)-binding domain"/>
    <property type="match status" value="1"/>
</dbReference>
<keyword evidence="6" id="KW-1185">Reference proteome</keyword>
<evidence type="ECO:0000313" key="6">
    <source>
        <dbReference type="Proteomes" id="UP000319663"/>
    </source>
</evidence>
<dbReference type="InterPro" id="IPR002937">
    <property type="entry name" value="Amino_oxidase"/>
</dbReference>
<dbReference type="PANTHER" id="PTHR43563">
    <property type="entry name" value="AMINE OXIDASE"/>
    <property type="match status" value="1"/>
</dbReference>
<feature type="domain" description="Amine oxidase" evidence="4">
    <location>
        <begin position="205"/>
        <end position="302"/>
    </location>
</feature>
<dbReference type="PANTHER" id="PTHR43563:SF14">
    <property type="entry name" value="AMINE OXIDASE"/>
    <property type="match status" value="1"/>
</dbReference>
<dbReference type="Pfam" id="PF01593">
    <property type="entry name" value="Amino_oxidase"/>
    <property type="match status" value="2"/>
</dbReference>
<dbReference type="InterPro" id="IPR036188">
    <property type="entry name" value="FAD/NAD-bd_sf"/>
</dbReference>
<dbReference type="Gene3D" id="3.50.50.60">
    <property type="entry name" value="FAD/NAD(P)-binding domain"/>
    <property type="match status" value="3"/>
</dbReference>
<accession>A0A507QV24</accession>
<evidence type="ECO:0000256" key="3">
    <source>
        <dbReference type="ARBA" id="ARBA00048448"/>
    </source>
</evidence>
<dbReference type="Proteomes" id="UP000319663">
    <property type="component" value="Unassembled WGS sequence"/>
</dbReference>
<evidence type="ECO:0000256" key="2">
    <source>
        <dbReference type="ARBA" id="ARBA00012804"/>
    </source>
</evidence>
<feature type="domain" description="Amine oxidase" evidence="4">
    <location>
        <begin position="17"/>
        <end position="98"/>
    </location>
</feature>
<dbReference type="InterPro" id="IPR050703">
    <property type="entry name" value="Flavin_MAO"/>
</dbReference>
<organism evidence="5 6">
    <name type="scientific">Monascus purpureus</name>
    <name type="common">Red mold</name>
    <name type="synonym">Monascus anka</name>
    <dbReference type="NCBI Taxonomy" id="5098"/>
    <lineage>
        <taxon>Eukaryota</taxon>
        <taxon>Fungi</taxon>
        <taxon>Dikarya</taxon>
        <taxon>Ascomycota</taxon>
        <taxon>Pezizomycotina</taxon>
        <taxon>Eurotiomycetes</taxon>
        <taxon>Eurotiomycetidae</taxon>
        <taxon>Eurotiales</taxon>
        <taxon>Aspergillaceae</taxon>
        <taxon>Monascus</taxon>
    </lineage>
</organism>
<name>A0A507QV24_MONPU</name>
<gene>
    <name evidence="5" type="ORF">MPDQ_006201</name>
</gene>
<evidence type="ECO:0000313" key="5">
    <source>
        <dbReference type="EMBL" id="TQB73115.1"/>
    </source>
</evidence>
<evidence type="ECO:0000259" key="4">
    <source>
        <dbReference type="Pfam" id="PF01593"/>
    </source>
</evidence>
<evidence type="ECO:0000256" key="1">
    <source>
        <dbReference type="ARBA" id="ARBA00005995"/>
    </source>
</evidence>
<proteinExistence type="inferred from homology"/>
<reference evidence="5 6" key="1">
    <citation type="submission" date="2019-06" db="EMBL/GenBank/DDBJ databases">
        <title>Wine fermentation using esterase from Monascus purpureus.</title>
        <authorList>
            <person name="Geng C."/>
            <person name="Zhang Y."/>
        </authorList>
    </citation>
    <scope>NUCLEOTIDE SEQUENCE [LARGE SCALE GENOMIC DNA]</scope>
    <source>
        <strain evidence="5">HQ1</strain>
    </source>
</reference>
<dbReference type="GO" id="GO:0097621">
    <property type="term" value="F:monoamine oxidase activity"/>
    <property type="evidence" value="ECO:0007669"/>
    <property type="project" value="UniProtKB-EC"/>
</dbReference>
<dbReference type="AlphaFoldDB" id="A0A507QV24"/>
<dbReference type="STRING" id="5098.A0A507QV24"/>